<reference evidence="1" key="1">
    <citation type="submission" date="2020-08" db="EMBL/GenBank/DDBJ databases">
        <title>Multicomponent nature underlies the extraordinary mechanical properties of spider dragline silk.</title>
        <authorList>
            <person name="Kono N."/>
            <person name="Nakamura H."/>
            <person name="Mori M."/>
            <person name="Yoshida Y."/>
            <person name="Ohtoshi R."/>
            <person name="Malay A.D."/>
            <person name="Moran D.A.P."/>
            <person name="Tomita M."/>
            <person name="Numata K."/>
            <person name="Arakawa K."/>
        </authorList>
    </citation>
    <scope>NUCLEOTIDE SEQUENCE</scope>
</reference>
<dbReference type="InterPro" id="IPR012337">
    <property type="entry name" value="RNaseH-like_sf"/>
</dbReference>
<proteinExistence type="predicted"/>
<evidence type="ECO:0008006" key="3">
    <source>
        <dbReference type="Google" id="ProtNLM"/>
    </source>
</evidence>
<dbReference type="EMBL" id="BMAW01032862">
    <property type="protein sequence ID" value="GFU27504.1"/>
    <property type="molecule type" value="Genomic_DNA"/>
</dbReference>
<dbReference type="Proteomes" id="UP000887013">
    <property type="component" value="Unassembled WGS sequence"/>
</dbReference>
<keyword evidence="2" id="KW-1185">Reference proteome</keyword>
<protein>
    <recommendedName>
        <fullName evidence="3">DUF659 domain-containing protein</fullName>
    </recommendedName>
</protein>
<name>A0A8X6UJJ2_NEPPI</name>
<evidence type="ECO:0000313" key="1">
    <source>
        <dbReference type="EMBL" id="GFU27504.1"/>
    </source>
</evidence>
<dbReference type="OrthoDB" id="6427447at2759"/>
<accession>A0A8X6UJJ2</accession>
<comment type="caution">
    <text evidence="1">The sequence shown here is derived from an EMBL/GenBank/DDBJ whole genome shotgun (WGS) entry which is preliminary data.</text>
</comment>
<evidence type="ECO:0000313" key="2">
    <source>
        <dbReference type="Proteomes" id="UP000887013"/>
    </source>
</evidence>
<dbReference type="AlphaFoldDB" id="A0A8X6UJJ2"/>
<gene>
    <name evidence="1" type="ORF">NPIL_61631</name>
</gene>
<organism evidence="1 2">
    <name type="scientific">Nephila pilipes</name>
    <name type="common">Giant wood spider</name>
    <name type="synonym">Nephila maculata</name>
    <dbReference type="NCBI Taxonomy" id="299642"/>
    <lineage>
        <taxon>Eukaryota</taxon>
        <taxon>Metazoa</taxon>
        <taxon>Ecdysozoa</taxon>
        <taxon>Arthropoda</taxon>
        <taxon>Chelicerata</taxon>
        <taxon>Arachnida</taxon>
        <taxon>Araneae</taxon>
        <taxon>Araneomorphae</taxon>
        <taxon>Entelegynae</taxon>
        <taxon>Araneoidea</taxon>
        <taxon>Nephilidae</taxon>
        <taxon>Nephila</taxon>
    </lineage>
</organism>
<sequence length="148" mass="17136">MTAKLKALLLIMLKNMQKMRCELEQKFENSTLITNSCGPHRLNLLGQDIKPSSIMKHIVDIHKWGSQLTCLAIFIQNHTSYVKITKEHYEEKDQYIVAHIQDFNLYRQVKDLIRQLKPVASALTHLESDSATVADACHIWSELLNYNE</sequence>
<dbReference type="SUPFAM" id="SSF53098">
    <property type="entry name" value="Ribonuclease H-like"/>
    <property type="match status" value="1"/>
</dbReference>